<organism evidence="4 5">
    <name type="scientific">Candidatus Bipolaricaulis anaerobius</name>
    <dbReference type="NCBI Taxonomy" id="2026885"/>
    <lineage>
        <taxon>Bacteria</taxon>
        <taxon>Candidatus Bipolaricaulota</taxon>
        <taxon>Candidatus Bipolaricaulia</taxon>
        <taxon>Candidatus Bipolaricaulales</taxon>
        <taxon>Candidatus Bipolaricaulaceae</taxon>
        <taxon>Candidatus Bipolaricaulis</taxon>
    </lineage>
</organism>
<dbReference type="GO" id="GO:0006099">
    <property type="term" value="P:tricarboxylic acid cycle"/>
    <property type="evidence" value="ECO:0007669"/>
    <property type="project" value="TreeGrafter"/>
</dbReference>
<dbReference type="KEGG" id="bana:BARAN1_0872"/>
<dbReference type="GO" id="GO:0004449">
    <property type="term" value="F:isocitrate dehydrogenase (NAD+) activity"/>
    <property type="evidence" value="ECO:0007669"/>
    <property type="project" value="UniProtKB-EC"/>
</dbReference>
<dbReference type="InterPro" id="IPR024084">
    <property type="entry name" value="IsoPropMal-DH-like_dom"/>
</dbReference>
<sequence length="373" mass="40599">MAKFRIAYLPGDGIGPEVLGAARLVLDAVGFDAEYIPGDVGWRFWCEEGDPFPQRTINLLHTVDAALFGAITSKPAAEAEAELSPALRGKGLTYRSPIVRMRQLFDLYVCLRPCKAYPGSPLNYREGIDLVVFRENTEDLYAGVEFRPVPTELAQTLNRLAKPFAPFRDLPPDAYAISCKINTRRGSERIARAAFEFARAHGRKKVTAVHKANVVRATDGLFLEVTRAVAADYPEIAFDHANIDALCMWLLKNPFNYDVLVAPNLYGDIISDLCAQMVGGLGFGCSGNIGDELGVFEPTHGSAPKYTGQHKVNPIASILAGKMMLDWLGEGERAARIERAVARVLAEGKVRTYDMGGTSSTDAMAEAIAAASQ</sequence>
<dbReference type="GO" id="GO:0006102">
    <property type="term" value="P:isocitrate metabolic process"/>
    <property type="evidence" value="ECO:0007669"/>
    <property type="project" value="TreeGrafter"/>
</dbReference>
<name>A0A2X3KZG7_9BACT</name>
<keyword evidence="5" id="KW-1185">Reference proteome</keyword>
<evidence type="ECO:0000259" key="3">
    <source>
        <dbReference type="SMART" id="SM01329"/>
    </source>
</evidence>
<accession>A0A2X3KZG7</accession>
<proteinExistence type="inferred from homology"/>
<dbReference type="Proteomes" id="UP000249818">
    <property type="component" value="Chromosome BARAN1"/>
</dbReference>
<feature type="domain" description="Isopropylmalate dehydrogenase-like" evidence="3">
    <location>
        <begin position="5"/>
        <end position="368"/>
    </location>
</feature>
<gene>
    <name evidence="4" type="primary">IDH</name>
    <name evidence="4" type="ORF">BARAN1_0872</name>
</gene>
<dbReference type="GO" id="GO:0000287">
    <property type="term" value="F:magnesium ion binding"/>
    <property type="evidence" value="ECO:0007669"/>
    <property type="project" value="InterPro"/>
</dbReference>
<keyword evidence="2 4" id="KW-0560">Oxidoreductase</keyword>
<evidence type="ECO:0000313" key="5">
    <source>
        <dbReference type="Proteomes" id="UP000249818"/>
    </source>
</evidence>
<evidence type="ECO:0000313" key="4">
    <source>
        <dbReference type="EMBL" id="SQD92896.1"/>
    </source>
</evidence>
<dbReference type="RefSeq" id="WP_122031194.1">
    <property type="nucleotide sequence ID" value="NZ_LS483254.1"/>
</dbReference>
<dbReference type="OrthoDB" id="9767905at2"/>
<dbReference type="SUPFAM" id="SSF53659">
    <property type="entry name" value="Isocitrate/Isopropylmalate dehydrogenase-like"/>
    <property type="match status" value="1"/>
</dbReference>
<dbReference type="InterPro" id="IPR019818">
    <property type="entry name" value="IsoCit/isopropylmalate_DH_CS"/>
</dbReference>
<dbReference type="AlphaFoldDB" id="A0A2X3KZG7"/>
<dbReference type="GO" id="GO:0051287">
    <property type="term" value="F:NAD binding"/>
    <property type="evidence" value="ECO:0007669"/>
    <property type="project" value="InterPro"/>
</dbReference>
<dbReference type="EMBL" id="LS483254">
    <property type="protein sequence ID" value="SQD92896.1"/>
    <property type="molecule type" value="Genomic_DNA"/>
</dbReference>
<comment type="similarity">
    <text evidence="1">Belongs to the isocitrate and isopropylmalate dehydrogenases family.</text>
</comment>
<dbReference type="PANTHER" id="PTHR11835">
    <property type="entry name" value="DECARBOXYLATING DEHYDROGENASES-ISOCITRATE, ISOPROPYLMALATE, TARTRATE"/>
    <property type="match status" value="1"/>
</dbReference>
<dbReference type="Gene3D" id="3.40.718.10">
    <property type="entry name" value="Isopropylmalate Dehydrogenase"/>
    <property type="match status" value="1"/>
</dbReference>
<reference evidence="5" key="1">
    <citation type="submission" date="2018-05" db="EMBL/GenBank/DDBJ databases">
        <authorList>
            <person name="Hao L."/>
        </authorList>
    </citation>
    <scope>NUCLEOTIDE SEQUENCE [LARGE SCALE GENOMIC DNA]</scope>
</reference>
<evidence type="ECO:0000256" key="1">
    <source>
        <dbReference type="ARBA" id="ARBA00007769"/>
    </source>
</evidence>
<dbReference type="SMART" id="SM01329">
    <property type="entry name" value="Iso_dh"/>
    <property type="match status" value="1"/>
</dbReference>
<protein>
    <submittedName>
        <fullName evidence="4">Isocitrate/isopropylmalate dehydrogenase</fullName>
        <ecNumber evidence="4">1.1.1.41</ecNumber>
    </submittedName>
</protein>
<dbReference type="PANTHER" id="PTHR11835:SF34">
    <property type="entry name" value="ISOCITRATE DEHYDROGENASE [NAD] SUBUNIT ALPHA, MITOCHONDRIAL"/>
    <property type="match status" value="1"/>
</dbReference>
<evidence type="ECO:0000256" key="2">
    <source>
        <dbReference type="ARBA" id="ARBA00023002"/>
    </source>
</evidence>
<dbReference type="PROSITE" id="PS00470">
    <property type="entry name" value="IDH_IMDH"/>
    <property type="match status" value="1"/>
</dbReference>
<dbReference type="Pfam" id="PF00180">
    <property type="entry name" value="Iso_dh"/>
    <property type="match status" value="1"/>
</dbReference>
<dbReference type="EC" id="1.1.1.41" evidence="4"/>